<keyword evidence="2" id="KW-1185">Reference proteome</keyword>
<evidence type="ECO:0000313" key="2">
    <source>
        <dbReference type="Proteomes" id="UP000319812"/>
    </source>
</evidence>
<sequence>MPAEAAIIKSLSFPVGLTEDELEAHLQLESDQHIPFPFSEVSFDFQLLGASADDPEQQAVLLVACRREAVEQRAQLLRRAGLKPVAVDVETFAVERSMARVMGRTGAPDDAGEPAALVDIGSELSSFQVLQHGRTLYRHEMTLGSRALLEEVQVHGGGVAPEAASGPHGILSDDDHGRLLVPFVEDLAQQIDRALQLYHTAGQRREVNHLWLAGGASVLPGLVERLAEATGMRLALADPLHDVGWPPDVDEAALAGMAPGLLTACGLAMRGRA</sequence>
<dbReference type="Pfam" id="PF11104">
    <property type="entry name" value="PilM_2"/>
    <property type="match status" value="1"/>
</dbReference>
<dbReference type="Gene3D" id="3.30.420.40">
    <property type="match status" value="1"/>
</dbReference>
<dbReference type="InterPro" id="IPR005883">
    <property type="entry name" value="PilM"/>
</dbReference>
<dbReference type="EMBL" id="BJOC01000003">
    <property type="protein sequence ID" value="GED21075.1"/>
    <property type="molecule type" value="Genomic_DNA"/>
</dbReference>
<gene>
    <name evidence="1" type="primary">pilM</name>
    <name evidence="1" type="ORF">HHA01_00520</name>
</gene>
<accession>A0A4Y4EXR1</accession>
<dbReference type="InterPro" id="IPR050696">
    <property type="entry name" value="FtsA/MreB"/>
</dbReference>
<evidence type="ECO:0000313" key="1">
    <source>
        <dbReference type="EMBL" id="GED21075.1"/>
    </source>
</evidence>
<comment type="caution">
    <text evidence="1">The sequence shown here is derived from an EMBL/GenBank/DDBJ whole genome shotgun (WGS) entry which is preliminary data.</text>
</comment>
<organism evidence="1 2">
    <name type="scientific">Halomonas halmophila</name>
    <dbReference type="NCBI Taxonomy" id="252"/>
    <lineage>
        <taxon>Bacteria</taxon>
        <taxon>Pseudomonadati</taxon>
        <taxon>Pseudomonadota</taxon>
        <taxon>Gammaproteobacteria</taxon>
        <taxon>Oceanospirillales</taxon>
        <taxon>Halomonadaceae</taxon>
        <taxon>Halomonas</taxon>
    </lineage>
</organism>
<dbReference type="CDD" id="cd24049">
    <property type="entry name" value="ASKHA_NBD_PilM"/>
    <property type="match status" value="1"/>
</dbReference>
<dbReference type="AlphaFoldDB" id="A0A4Y4EXR1"/>
<dbReference type="Gene3D" id="3.30.1490.300">
    <property type="match status" value="1"/>
</dbReference>
<protein>
    <submittedName>
        <fullName evidence="1">Type 4 fimbrial biogenesis protein PilM</fullName>
    </submittedName>
</protein>
<name>A0A4Y4EXR1_9GAMM</name>
<dbReference type="InterPro" id="IPR043129">
    <property type="entry name" value="ATPase_NBD"/>
</dbReference>
<reference evidence="1 2" key="1">
    <citation type="submission" date="2019-06" db="EMBL/GenBank/DDBJ databases">
        <title>Whole genome shotgun sequence of Halomonas halmophila NBRC 15537.</title>
        <authorList>
            <person name="Hosoyama A."/>
            <person name="Uohara A."/>
            <person name="Ohji S."/>
            <person name="Ichikawa N."/>
        </authorList>
    </citation>
    <scope>NUCLEOTIDE SEQUENCE [LARGE SCALE GENOMIC DNA]</scope>
    <source>
        <strain evidence="1 2">NBRC 15537</strain>
    </source>
</reference>
<proteinExistence type="predicted"/>
<dbReference type="PANTHER" id="PTHR32432:SF3">
    <property type="entry name" value="ETHANOLAMINE UTILIZATION PROTEIN EUTJ"/>
    <property type="match status" value="1"/>
</dbReference>
<dbReference type="Proteomes" id="UP000319812">
    <property type="component" value="Unassembled WGS sequence"/>
</dbReference>
<dbReference type="SUPFAM" id="SSF53067">
    <property type="entry name" value="Actin-like ATPase domain"/>
    <property type="match status" value="2"/>
</dbReference>
<dbReference type="PANTHER" id="PTHR32432">
    <property type="entry name" value="CELL DIVISION PROTEIN FTSA-RELATED"/>
    <property type="match status" value="1"/>
</dbReference>
<dbReference type="NCBIfam" id="TIGR01175">
    <property type="entry name" value="pilM"/>
    <property type="match status" value="1"/>
</dbReference>